<comment type="caution">
    <text evidence="2">The sequence shown here is derived from an EMBL/GenBank/DDBJ whole genome shotgun (WGS) entry which is preliminary data.</text>
</comment>
<dbReference type="GO" id="GO:0016740">
    <property type="term" value="F:transferase activity"/>
    <property type="evidence" value="ECO:0007669"/>
    <property type="project" value="UniProtKB-KW"/>
</dbReference>
<keyword evidence="2" id="KW-0808">Transferase</keyword>
<evidence type="ECO:0000313" key="3">
    <source>
        <dbReference type="Proteomes" id="UP001050975"/>
    </source>
</evidence>
<dbReference type="SUPFAM" id="SSF53448">
    <property type="entry name" value="Nucleotide-diphospho-sugar transferases"/>
    <property type="match status" value="1"/>
</dbReference>
<proteinExistence type="predicted"/>
<dbReference type="Proteomes" id="UP001050975">
    <property type="component" value="Unassembled WGS sequence"/>
</dbReference>
<sequence length="328" mass="36916">MPLISVVIPVYNGEKTIKQTIESVLNQTFTDFELIIINDGSQDGTLDIVSKIQDARIKVFSYPNAGVNASRNRGFKLAAGEFITFLDDDDLWTPDKLEAQYKALLNNPQAGVAISWTDWIDESGKIIGRGGYVSWEGDALARMLLNDFVESGSNALIRKQAFIEVGGFDESLTHAEDWDMWLRLAARYHYTTVPKVQILYRIAANSVSSNVVKMEQGSLQVLERAYANAPASIQHLKQVSLANRYKYLTYKALEGAPVRHKGLLALRFLWLAIQYDPVLLQRRIIWKVLFRIAIVVLFPSPQAQLLLNKFKQLSSANTLLTLLQVNLV</sequence>
<dbReference type="PANTHER" id="PTHR43685">
    <property type="entry name" value="GLYCOSYLTRANSFERASE"/>
    <property type="match status" value="1"/>
</dbReference>
<accession>A0AAV3XND2</accession>
<organism evidence="2 3">
    <name type="scientific">Microseira wollei NIES-4236</name>
    <dbReference type="NCBI Taxonomy" id="2530354"/>
    <lineage>
        <taxon>Bacteria</taxon>
        <taxon>Bacillati</taxon>
        <taxon>Cyanobacteriota</taxon>
        <taxon>Cyanophyceae</taxon>
        <taxon>Oscillatoriophycideae</taxon>
        <taxon>Aerosakkonematales</taxon>
        <taxon>Aerosakkonemataceae</taxon>
        <taxon>Microseira</taxon>
    </lineage>
</organism>
<name>A0AAV3XND2_9CYAN</name>
<gene>
    <name evidence="2" type="ORF">MiSe_80280</name>
</gene>
<keyword evidence="3" id="KW-1185">Reference proteome</keyword>
<reference evidence="2" key="1">
    <citation type="submission" date="2019-10" db="EMBL/GenBank/DDBJ databases">
        <title>Draft genome sequece of Microseira wollei NIES-4236.</title>
        <authorList>
            <person name="Yamaguchi H."/>
            <person name="Suzuki S."/>
            <person name="Kawachi M."/>
        </authorList>
    </citation>
    <scope>NUCLEOTIDE SEQUENCE</scope>
    <source>
        <strain evidence="2">NIES-4236</strain>
    </source>
</reference>
<protein>
    <submittedName>
        <fullName evidence="2">Glycosyl transferase, family 2</fullName>
    </submittedName>
</protein>
<evidence type="ECO:0000313" key="2">
    <source>
        <dbReference type="EMBL" id="GET43206.1"/>
    </source>
</evidence>
<dbReference type="EMBL" id="BLAY01000206">
    <property type="protein sequence ID" value="GET43206.1"/>
    <property type="molecule type" value="Genomic_DNA"/>
</dbReference>
<dbReference type="InterPro" id="IPR019290">
    <property type="entry name" value="GlycosylTrfase-like_prok"/>
</dbReference>
<dbReference type="AlphaFoldDB" id="A0AAV3XND2"/>
<dbReference type="InterPro" id="IPR029044">
    <property type="entry name" value="Nucleotide-diphossugar_trans"/>
</dbReference>
<dbReference type="Gene3D" id="3.90.550.10">
    <property type="entry name" value="Spore Coat Polysaccharide Biosynthesis Protein SpsA, Chain A"/>
    <property type="match status" value="1"/>
</dbReference>
<feature type="domain" description="Glycosyltransferase 2-like prokaryotic type" evidence="1">
    <location>
        <begin position="5"/>
        <end position="251"/>
    </location>
</feature>
<dbReference type="InterPro" id="IPR050834">
    <property type="entry name" value="Glycosyltransf_2"/>
</dbReference>
<dbReference type="RefSeq" id="WP_226591784.1">
    <property type="nucleotide sequence ID" value="NZ_BLAY01000206.1"/>
</dbReference>
<dbReference type="Pfam" id="PF10111">
    <property type="entry name" value="Glyco_tranf_2_2"/>
    <property type="match status" value="1"/>
</dbReference>
<dbReference type="PANTHER" id="PTHR43685:SF2">
    <property type="entry name" value="GLYCOSYLTRANSFERASE 2-LIKE DOMAIN-CONTAINING PROTEIN"/>
    <property type="match status" value="1"/>
</dbReference>
<evidence type="ECO:0000259" key="1">
    <source>
        <dbReference type="Pfam" id="PF10111"/>
    </source>
</evidence>